<keyword evidence="4 6" id="KW-1133">Transmembrane helix</keyword>
<feature type="transmembrane region" description="Helical" evidence="6">
    <location>
        <begin position="52"/>
        <end position="71"/>
    </location>
</feature>
<feature type="domain" description="MrpA C-terminal/MbhD" evidence="7">
    <location>
        <begin position="10"/>
        <end position="76"/>
    </location>
</feature>
<dbReference type="RefSeq" id="WP_312031054.1">
    <property type="nucleotide sequence ID" value="NZ_CP051151.1"/>
</dbReference>
<dbReference type="EMBL" id="CP051151">
    <property type="protein sequence ID" value="QLY40226.1"/>
    <property type="molecule type" value="Genomic_DNA"/>
</dbReference>
<evidence type="ECO:0000256" key="6">
    <source>
        <dbReference type="SAM" id="Phobius"/>
    </source>
</evidence>
<keyword evidence="2" id="KW-1003">Cell membrane</keyword>
<sequence length="79" mass="8597">MVYVNLLIVIFMIVCALAIGKIKDLIGAVVLFSAYSLMMSILWLLLNSPDVAITEAAIGAGVTSILFFAVISKTKRYEK</sequence>
<evidence type="ECO:0000313" key="8">
    <source>
        <dbReference type="EMBL" id="QLY40226.1"/>
    </source>
</evidence>
<evidence type="ECO:0000256" key="3">
    <source>
        <dbReference type="ARBA" id="ARBA00022692"/>
    </source>
</evidence>
<organism evidence="8 9">
    <name type="scientific">Hujiaoplasma nucleasis</name>
    <dbReference type="NCBI Taxonomy" id="2725268"/>
    <lineage>
        <taxon>Bacteria</taxon>
        <taxon>Bacillati</taxon>
        <taxon>Mycoplasmatota</taxon>
        <taxon>Mollicutes</taxon>
        <taxon>Candidatus Izemoplasmatales</taxon>
        <taxon>Hujiaoplasmataceae</taxon>
        <taxon>Hujiaoplasma</taxon>
    </lineage>
</organism>
<evidence type="ECO:0000256" key="5">
    <source>
        <dbReference type="ARBA" id="ARBA00023136"/>
    </source>
</evidence>
<keyword evidence="5 6" id="KW-0472">Membrane</keyword>
<dbReference type="KEGG" id="tbk:HF295_04850"/>
<evidence type="ECO:0000256" key="4">
    <source>
        <dbReference type="ARBA" id="ARBA00022989"/>
    </source>
</evidence>
<name>A0A7L6N1U6_9MOLU</name>
<evidence type="ECO:0000256" key="1">
    <source>
        <dbReference type="ARBA" id="ARBA00004651"/>
    </source>
</evidence>
<dbReference type="Pfam" id="PF13244">
    <property type="entry name" value="MbhD"/>
    <property type="match status" value="1"/>
</dbReference>
<evidence type="ECO:0000313" key="9">
    <source>
        <dbReference type="Proteomes" id="UP000512167"/>
    </source>
</evidence>
<dbReference type="GO" id="GO:0005886">
    <property type="term" value="C:plasma membrane"/>
    <property type="evidence" value="ECO:0007669"/>
    <property type="project" value="UniProtKB-SubCell"/>
</dbReference>
<dbReference type="AlphaFoldDB" id="A0A7L6N1U6"/>
<comment type="subcellular location">
    <subcellularLocation>
        <location evidence="1">Cell membrane</location>
        <topology evidence="1">Multi-pass membrane protein</topology>
    </subcellularLocation>
</comment>
<protein>
    <submittedName>
        <fullName evidence="8">DUF4040 domain-containing protein</fullName>
    </submittedName>
</protein>
<proteinExistence type="predicted"/>
<keyword evidence="9" id="KW-1185">Reference proteome</keyword>
<accession>A0A7L6N1U6</accession>
<feature type="transmembrane region" description="Helical" evidence="6">
    <location>
        <begin position="6"/>
        <end position="22"/>
    </location>
</feature>
<reference evidence="8 9" key="1">
    <citation type="submission" date="2020-04" db="EMBL/GenBank/DDBJ databases">
        <authorList>
            <person name="Zheng R.K."/>
            <person name="Sun C.M."/>
        </authorList>
    </citation>
    <scope>NUCLEOTIDE SEQUENCE [LARGE SCALE GENOMIC DNA]</scope>
    <source>
        <strain evidence="9">zrk29</strain>
    </source>
</reference>
<feature type="transmembrane region" description="Helical" evidence="6">
    <location>
        <begin position="29"/>
        <end position="46"/>
    </location>
</feature>
<dbReference type="Proteomes" id="UP000512167">
    <property type="component" value="Chromosome"/>
</dbReference>
<gene>
    <name evidence="8" type="ORF">HF295_04850</name>
</gene>
<keyword evidence="3 6" id="KW-0812">Transmembrane</keyword>
<evidence type="ECO:0000256" key="2">
    <source>
        <dbReference type="ARBA" id="ARBA00022475"/>
    </source>
</evidence>
<evidence type="ECO:0000259" key="7">
    <source>
        <dbReference type="Pfam" id="PF13244"/>
    </source>
</evidence>
<dbReference type="InterPro" id="IPR025383">
    <property type="entry name" value="MrpA_C/MbhD"/>
</dbReference>